<feature type="compositionally biased region" description="Low complexity" evidence="8">
    <location>
        <begin position="103"/>
        <end position="114"/>
    </location>
</feature>
<organism evidence="11 12">
    <name type="scientific">Shinella zoogloeoides</name>
    <name type="common">Crabtreella saccharophila</name>
    <dbReference type="NCBI Taxonomy" id="352475"/>
    <lineage>
        <taxon>Bacteria</taxon>
        <taxon>Pseudomonadati</taxon>
        <taxon>Pseudomonadota</taxon>
        <taxon>Alphaproteobacteria</taxon>
        <taxon>Hyphomicrobiales</taxon>
        <taxon>Rhizobiaceae</taxon>
        <taxon>Shinella</taxon>
    </lineage>
</organism>
<dbReference type="AlphaFoldDB" id="A0A6N8TE58"/>
<comment type="similarity">
    <text evidence="6">Belongs to the sigma-70 factor family. RpoD/SigA subfamily.</text>
</comment>
<proteinExistence type="inferred from homology"/>
<feature type="region of interest" description="Disordered" evidence="8">
    <location>
        <begin position="1"/>
        <end position="25"/>
    </location>
</feature>
<dbReference type="GO" id="GO:0006352">
    <property type="term" value="P:DNA-templated transcription initiation"/>
    <property type="evidence" value="ECO:0007669"/>
    <property type="project" value="UniProtKB-UniRule"/>
</dbReference>
<feature type="region of interest" description="Sigma-70 factor domain-2" evidence="6">
    <location>
        <begin position="449"/>
        <end position="519"/>
    </location>
</feature>
<comment type="subcellular location">
    <subcellularLocation>
        <location evidence="6">Cytoplasm</location>
    </subcellularLocation>
</comment>
<feature type="domain" description="RNA polymerase sigma-70" evidence="9">
    <location>
        <begin position="473"/>
        <end position="486"/>
    </location>
</feature>
<dbReference type="InterPro" id="IPR013325">
    <property type="entry name" value="RNA_pol_sigma_r2"/>
</dbReference>
<protein>
    <recommendedName>
        <fullName evidence="6">RNA polymerase sigma factor RpoD</fullName>
    </recommendedName>
    <alternativeName>
        <fullName evidence="6">Sigma-70</fullName>
    </alternativeName>
</protein>
<feature type="domain" description="RNA polymerase sigma-70" evidence="10">
    <location>
        <begin position="642"/>
        <end position="668"/>
    </location>
</feature>
<dbReference type="CDD" id="cd06171">
    <property type="entry name" value="Sigma70_r4"/>
    <property type="match status" value="1"/>
</dbReference>
<evidence type="ECO:0000256" key="4">
    <source>
        <dbReference type="ARBA" id="ARBA00023125"/>
    </source>
</evidence>
<dbReference type="InterPro" id="IPR009042">
    <property type="entry name" value="RNA_pol_sigma70_r1_2"/>
</dbReference>
<feature type="region of interest" description="Sigma-70 factor domain-4" evidence="6">
    <location>
        <begin position="617"/>
        <end position="670"/>
    </location>
</feature>
<dbReference type="Gene3D" id="1.10.220.120">
    <property type="entry name" value="Sigma-70 factor, region 1.1"/>
    <property type="match status" value="1"/>
</dbReference>
<accession>A0A6N8TE58</accession>
<evidence type="ECO:0000256" key="7">
    <source>
        <dbReference type="SAM" id="Coils"/>
    </source>
</evidence>
<dbReference type="Pfam" id="PF00140">
    <property type="entry name" value="Sigma70_r1_2"/>
    <property type="match status" value="1"/>
</dbReference>
<evidence type="ECO:0000256" key="2">
    <source>
        <dbReference type="ARBA" id="ARBA00023015"/>
    </source>
</evidence>
<dbReference type="InterPro" id="IPR013324">
    <property type="entry name" value="RNA_pol_sigma_r3/r4-like"/>
</dbReference>
<dbReference type="InterPro" id="IPR007631">
    <property type="entry name" value="RNA_pol_sigma_70_non-ess"/>
</dbReference>
<dbReference type="InterPro" id="IPR007127">
    <property type="entry name" value="RNA_pol_sigma_70_r1_1"/>
</dbReference>
<evidence type="ECO:0000259" key="10">
    <source>
        <dbReference type="PROSITE" id="PS00716"/>
    </source>
</evidence>
<feature type="region of interest" description="Disordered" evidence="8">
    <location>
        <begin position="83"/>
        <end position="130"/>
    </location>
</feature>
<dbReference type="NCBIfam" id="TIGR02393">
    <property type="entry name" value="RpoD_Cterm"/>
    <property type="match status" value="1"/>
</dbReference>
<dbReference type="Pfam" id="PF03979">
    <property type="entry name" value="Sigma70_r1_1"/>
    <property type="match status" value="1"/>
</dbReference>
<evidence type="ECO:0000256" key="1">
    <source>
        <dbReference type="ARBA" id="ARBA00022490"/>
    </source>
</evidence>
<dbReference type="InterPro" id="IPR007630">
    <property type="entry name" value="RNA_pol_sigma70_r4"/>
</dbReference>
<keyword evidence="7" id="KW-0175">Coiled coil</keyword>
<reference evidence="11 12" key="1">
    <citation type="submission" date="2019-12" db="EMBL/GenBank/DDBJ databases">
        <title>Shinella granuli gen. nov., sp. nov., and proposal of the reclassification of Zoogloea ramigera ATCC 19623 as Shinella zoogloeoides sp. nov.</title>
        <authorList>
            <person name="Gao J."/>
        </authorList>
    </citation>
    <scope>NUCLEOTIDE SEQUENCE [LARGE SCALE GENOMIC DNA]</scope>
    <source>
        <strain evidence="11 12">DSM 287</strain>
    </source>
</reference>
<dbReference type="InterPro" id="IPR007627">
    <property type="entry name" value="RNA_pol_sigma70_r2"/>
</dbReference>
<feature type="coiled-coil region" evidence="7">
    <location>
        <begin position="400"/>
        <end position="455"/>
    </location>
</feature>
<dbReference type="InterPro" id="IPR042189">
    <property type="entry name" value="RNA_pol_sigma_70_r1_1_sf"/>
</dbReference>
<dbReference type="PANTHER" id="PTHR30603:SF60">
    <property type="entry name" value="RNA POLYMERASE SIGMA FACTOR RPOD"/>
    <property type="match status" value="1"/>
</dbReference>
<dbReference type="PANTHER" id="PTHR30603">
    <property type="entry name" value="RNA POLYMERASE SIGMA FACTOR RPO"/>
    <property type="match status" value="1"/>
</dbReference>
<feature type="compositionally biased region" description="Basic and acidic residues" evidence="8">
    <location>
        <begin position="214"/>
        <end position="228"/>
    </location>
</feature>
<dbReference type="Gene3D" id="1.10.10.10">
    <property type="entry name" value="Winged helix-like DNA-binding domain superfamily/Winged helix DNA-binding domain"/>
    <property type="match status" value="2"/>
</dbReference>
<evidence type="ECO:0000313" key="12">
    <source>
        <dbReference type="Proteomes" id="UP000440304"/>
    </source>
</evidence>
<dbReference type="SUPFAM" id="SSF88946">
    <property type="entry name" value="Sigma2 domain of RNA polymerase sigma factors"/>
    <property type="match status" value="1"/>
</dbReference>
<dbReference type="OrthoDB" id="9809557at2"/>
<dbReference type="SUPFAM" id="SSF88659">
    <property type="entry name" value="Sigma3 and sigma4 domains of RNA polymerase sigma factors"/>
    <property type="match status" value="2"/>
</dbReference>
<dbReference type="InterPro" id="IPR012760">
    <property type="entry name" value="RNA_pol_sigma_RpoD_C"/>
</dbReference>
<dbReference type="FunFam" id="1.10.601.10:FF:000001">
    <property type="entry name" value="RNA polymerase sigma factor SigA"/>
    <property type="match status" value="1"/>
</dbReference>
<dbReference type="InterPro" id="IPR014284">
    <property type="entry name" value="RNA_pol_sigma-70_dom"/>
</dbReference>
<dbReference type="FunFam" id="1.10.10.10:FF:000004">
    <property type="entry name" value="RNA polymerase sigma factor SigA"/>
    <property type="match status" value="1"/>
</dbReference>
<comment type="function">
    <text evidence="6">Sigma factors are initiation factors that promote the attachment of RNA polymerase to specific initiation sites and are then released. This sigma factor is the primary sigma factor during exponential growth.</text>
</comment>
<dbReference type="NCBIfam" id="NF004208">
    <property type="entry name" value="PRK05658.1"/>
    <property type="match status" value="1"/>
</dbReference>
<dbReference type="PRINTS" id="PR00046">
    <property type="entry name" value="SIGMA70FCT"/>
</dbReference>
<dbReference type="InterPro" id="IPR000943">
    <property type="entry name" value="RNA_pol_sigma70"/>
</dbReference>
<sequence length="683" mass="77282">MATKVKENEEVENEREGASDGPLLDLSDDAVKKMIKAAKKRGYVTMDELNSVLPSEEVTSEQIEDTMAMLSDMGINVIEDEDAEEAAQTEDEGGDDDNESEGGELASSGGTALATAKKKEPTDRTDDPVRMYLREMGSVELLSREGEIAIAKRIEAGRETMIAGLCESPLTFQAIIIWRDELNEGQTLLREIIDLETTYSGPEAKAAPQFQSPEKIEADRKAAEEKEKNRKPRAANDDDITNVGGEGLPPEEEEEDDDESNLSLAAMEAELRPQVMETLDTIAETYKKLRKLQDQQVEARLQATGTLSPAQERRYKELKDELITAVKSLSLNQNRVDSLVEQLYDISKRLMQNEGRLLRLAESYGVKRDSFLEQYSGAELDPNWMKSIANLAARGWKEFAKNENTTIRDIRQEIQNLATETGISIAEFRRIVSMVQKGEREARIAKKEMVEANLRLVISIAKKYTNRGLQFLDLIQEGNIGLMKAVDKFEYRRGYKFSTYATWWIRQAITRSIADQARTIRIPVHMIETINKIVRTSRQMLHEIGREPTPEELAEKLAMPLEKVRKVLKIAKEPISLETPVGDEEDSHLGDFIEDKNALLPIDAAIQANLRETTTRVLASLTPREERVLRMRFGIGMNTDHTLEEVGQQFSVTRERIRQIEAKALRKLKHPSRSRKLRSFLDS</sequence>
<dbReference type="EMBL" id="WUML01000012">
    <property type="protein sequence ID" value="MXO01557.1"/>
    <property type="molecule type" value="Genomic_DNA"/>
</dbReference>
<dbReference type="InterPro" id="IPR036388">
    <property type="entry name" value="WH-like_DNA-bd_sf"/>
</dbReference>
<feature type="region of interest" description="Sigma-70 factor domain-3" evidence="6">
    <location>
        <begin position="528"/>
        <end position="604"/>
    </location>
</feature>
<feature type="region of interest" description="Disordered" evidence="8">
    <location>
        <begin position="203"/>
        <end position="261"/>
    </location>
</feature>
<evidence type="ECO:0000256" key="5">
    <source>
        <dbReference type="ARBA" id="ARBA00023163"/>
    </source>
</evidence>
<feature type="compositionally biased region" description="Acidic residues" evidence="8">
    <location>
        <begin position="249"/>
        <end position="260"/>
    </location>
</feature>
<dbReference type="InterPro" id="IPR050239">
    <property type="entry name" value="Sigma-70_RNA_pol_init_factors"/>
</dbReference>
<keyword evidence="1 6" id="KW-0963">Cytoplasm</keyword>
<dbReference type="GO" id="GO:0016987">
    <property type="term" value="F:sigma factor activity"/>
    <property type="evidence" value="ECO:0007669"/>
    <property type="project" value="UniProtKB-UniRule"/>
</dbReference>
<dbReference type="InterPro" id="IPR028630">
    <property type="entry name" value="Sigma70_RpoD"/>
</dbReference>
<dbReference type="GO" id="GO:0003677">
    <property type="term" value="F:DNA binding"/>
    <property type="evidence" value="ECO:0007669"/>
    <property type="project" value="UniProtKB-UniRule"/>
</dbReference>
<keyword evidence="2 6" id="KW-0805">Transcription regulation</keyword>
<keyword evidence="5 6" id="KW-0804">Transcription</keyword>
<keyword evidence="4 6" id="KW-0238">DNA-binding</keyword>
<dbReference type="Pfam" id="PF04545">
    <property type="entry name" value="Sigma70_r4"/>
    <property type="match status" value="1"/>
</dbReference>
<gene>
    <name evidence="6 11" type="primary">rpoD</name>
    <name evidence="11" type="ORF">GR156_14650</name>
</gene>
<feature type="DNA-binding region" description="H-T-H motif" evidence="6">
    <location>
        <begin position="643"/>
        <end position="662"/>
    </location>
</feature>
<feature type="compositionally biased region" description="Acidic residues" evidence="8">
    <location>
        <begin position="83"/>
        <end position="102"/>
    </location>
</feature>
<dbReference type="FunFam" id="1.10.10.10:FF:000002">
    <property type="entry name" value="RNA polymerase sigma factor SigA"/>
    <property type="match status" value="1"/>
</dbReference>
<dbReference type="Proteomes" id="UP000440304">
    <property type="component" value="Unassembled WGS sequence"/>
</dbReference>
<dbReference type="Pfam" id="PF04539">
    <property type="entry name" value="Sigma70_r3"/>
    <property type="match status" value="1"/>
</dbReference>
<comment type="subunit">
    <text evidence="6">Interacts transiently with the RNA polymerase catalytic core.</text>
</comment>
<comment type="caution">
    <text evidence="11">The sequence shown here is derived from an EMBL/GenBank/DDBJ whole genome shotgun (WGS) entry which is preliminary data.</text>
</comment>
<evidence type="ECO:0000256" key="6">
    <source>
        <dbReference type="HAMAP-Rule" id="MF_00963"/>
    </source>
</evidence>
<evidence type="ECO:0000313" key="11">
    <source>
        <dbReference type="EMBL" id="MXO01557.1"/>
    </source>
</evidence>
<keyword evidence="3 6" id="KW-0731">Sigma factor</keyword>
<dbReference type="Gene3D" id="1.10.601.10">
    <property type="entry name" value="RNA Polymerase Primary Sigma Factor"/>
    <property type="match status" value="1"/>
</dbReference>
<dbReference type="PROSITE" id="PS00716">
    <property type="entry name" value="SIGMA70_2"/>
    <property type="match status" value="1"/>
</dbReference>
<dbReference type="Pfam" id="PF04542">
    <property type="entry name" value="Sigma70_r2"/>
    <property type="match status" value="1"/>
</dbReference>
<name>A0A6N8TE58_SHIZO</name>
<dbReference type="NCBIfam" id="TIGR02937">
    <property type="entry name" value="sigma70-ECF"/>
    <property type="match status" value="1"/>
</dbReference>
<evidence type="ECO:0000256" key="3">
    <source>
        <dbReference type="ARBA" id="ARBA00023082"/>
    </source>
</evidence>
<dbReference type="GO" id="GO:0005737">
    <property type="term" value="C:cytoplasm"/>
    <property type="evidence" value="ECO:0007669"/>
    <property type="project" value="UniProtKB-SubCell"/>
</dbReference>
<dbReference type="Pfam" id="PF04546">
    <property type="entry name" value="Sigma70_ner"/>
    <property type="match status" value="1"/>
</dbReference>
<dbReference type="RefSeq" id="WP_160786926.1">
    <property type="nucleotide sequence ID" value="NZ_CP086610.1"/>
</dbReference>
<feature type="compositionally biased region" description="Basic and acidic residues" evidence="8">
    <location>
        <begin position="117"/>
        <end position="130"/>
    </location>
</feature>
<evidence type="ECO:0000256" key="8">
    <source>
        <dbReference type="SAM" id="MobiDB-lite"/>
    </source>
</evidence>
<dbReference type="HAMAP" id="MF_00963">
    <property type="entry name" value="Sigma70_RpoD_SigA"/>
    <property type="match status" value="1"/>
</dbReference>
<feature type="compositionally biased region" description="Basic and acidic residues" evidence="8">
    <location>
        <begin position="1"/>
        <end position="18"/>
    </location>
</feature>
<evidence type="ECO:0000259" key="9">
    <source>
        <dbReference type="PROSITE" id="PS00715"/>
    </source>
</evidence>
<dbReference type="PROSITE" id="PS00715">
    <property type="entry name" value="SIGMA70_1"/>
    <property type="match status" value="1"/>
</dbReference>
<dbReference type="InterPro" id="IPR007624">
    <property type="entry name" value="RNA_pol_sigma70_r3"/>
</dbReference>
<feature type="short sequence motif" description="Interaction with polymerase core subunit RpoC" evidence="6">
    <location>
        <begin position="473"/>
        <end position="476"/>
    </location>
</feature>